<evidence type="ECO:0000313" key="1">
    <source>
        <dbReference type="EMBL" id="ACJ30090.1"/>
    </source>
</evidence>
<dbReference type="Proteomes" id="UP000000753">
    <property type="component" value="Chromosome"/>
</dbReference>
<reference evidence="1 2" key="1">
    <citation type="journal article" date="2008" name="PLoS ONE">
        <title>Environmental adaptation: genomic analysis of the piezotolerant and psychrotolerant deep-sea iron reducing bacterium Shewanella piezotolerans WP3.</title>
        <authorList>
            <person name="Wang F."/>
            <person name="Wang J."/>
            <person name="Jian H."/>
            <person name="Zhang B."/>
            <person name="Li S."/>
            <person name="Wang F."/>
            <person name="Zeng X."/>
            <person name="Gao L."/>
            <person name="Bartlett D.H."/>
            <person name="Yu J."/>
            <person name="Hu S."/>
            <person name="Xiao X."/>
        </authorList>
    </citation>
    <scope>NUCLEOTIDE SEQUENCE [LARGE SCALE GENOMIC DNA]</scope>
    <source>
        <strain evidence="2">WP3 / JCM 13877</strain>
    </source>
</reference>
<proteinExistence type="predicted"/>
<name>B8CRT2_SHEPW</name>
<dbReference type="STRING" id="225849.swp_3389"/>
<dbReference type="KEGG" id="swp:swp_3389"/>
<dbReference type="HOGENOM" id="CLU_3332927_0_0_6"/>
<sequence>MHLAVLFSGFMKWIKMSLYFAIIDFKKRGNSVVIFERK</sequence>
<dbReference type="AlphaFoldDB" id="B8CRT2"/>
<organism evidence="1 2">
    <name type="scientific">Shewanella piezotolerans (strain WP3 / JCM 13877)</name>
    <dbReference type="NCBI Taxonomy" id="225849"/>
    <lineage>
        <taxon>Bacteria</taxon>
        <taxon>Pseudomonadati</taxon>
        <taxon>Pseudomonadota</taxon>
        <taxon>Gammaproteobacteria</taxon>
        <taxon>Alteromonadales</taxon>
        <taxon>Shewanellaceae</taxon>
        <taxon>Shewanella</taxon>
    </lineage>
</organism>
<gene>
    <name evidence="1" type="ordered locus">swp_3389</name>
</gene>
<keyword evidence="2" id="KW-1185">Reference proteome</keyword>
<evidence type="ECO:0000313" key="2">
    <source>
        <dbReference type="Proteomes" id="UP000000753"/>
    </source>
</evidence>
<protein>
    <submittedName>
        <fullName evidence="1">Uncharacterized protein</fullName>
    </submittedName>
</protein>
<accession>B8CRT2</accession>
<dbReference type="EMBL" id="CP000472">
    <property type="protein sequence ID" value="ACJ30090.1"/>
    <property type="molecule type" value="Genomic_DNA"/>
</dbReference>